<protein>
    <submittedName>
        <fullName evidence="2">Uncharacterized protein</fullName>
    </submittedName>
</protein>
<sequence length="149" mass="17299">MSEGILKRMRLSGDSVEYIEDYAREKGFPDGRMNRTVDLIIQEHKEMRERKENEQETGNEMIQEVSDSVSKEMKKEVKRILLGTNNADRNTQILIELLNGLMIHNNISDIVTTDDMESKPVTTAKENVQDRIKHLQQKRADYYTKQGGQ</sequence>
<name>A0A1G8Q8F7_9BACI</name>
<feature type="region of interest" description="Disordered" evidence="1">
    <location>
        <begin position="47"/>
        <end position="69"/>
    </location>
</feature>
<dbReference type="Proteomes" id="UP000199017">
    <property type="component" value="Unassembled WGS sequence"/>
</dbReference>
<keyword evidence="3" id="KW-1185">Reference proteome</keyword>
<feature type="compositionally biased region" description="Polar residues" evidence="1">
    <location>
        <begin position="56"/>
        <end position="68"/>
    </location>
</feature>
<accession>A0A1G8Q8F7</accession>
<dbReference type="EMBL" id="FNDU01000018">
    <property type="protein sequence ID" value="SDJ00390.1"/>
    <property type="molecule type" value="Genomic_DNA"/>
</dbReference>
<gene>
    <name evidence="2" type="ORF">SAMN05216352_11820</name>
</gene>
<evidence type="ECO:0000313" key="3">
    <source>
        <dbReference type="Proteomes" id="UP000199017"/>
    </source>
</evidence>
<reference evidence="2 3" key="1">
    <citation type="submission" date="2016-10" db="EMBL/GenBank/DDBJ databases">
        <authorList>
            <person name="de Groot N.N."/>
        </authorList>
    </citation>
    <scope>NUCLEOTIDE SEQUENCE [LARGE SCALE GENOMIC DNA]</scope>
    <source>
        <strain evidence="3">P4B,CCM 7963,CECT 7998,DSM 25260,IBRC-M 10614,KCTC 13821</strain>
    </source>
</reference>
<dbReference type="OrthoDB" id="2427428at2"/>
<dbReference type="STRING" id="930129.SAMN05216352_11820"/>
<evidence type="ECO:0000313" key="2">
    <source>
        <dbReference type="EMBL" id="SDJ00390.1"/>
    </source>
</evidence>
<dbReference type="AlphaFoldDB" id="A0A1G8Q8F7"/>
<evidence type="ECO:0000256" key="1">
    <source>
        <dbReference type="SAM" id="MobiDB-lite"/>
    </source>
</evidence>
<dbReference type="RefSeq" id="WP_091587671.1">
    <property type="nucleotide sequence ID" value="NZ_FNDU01000018.1"/>
</dbReference>
<proteinExistence type="predicted"/>
<organism evidence="2 3">
    <name type="scientific">Alteribacillus bidgolensis</name>
    <dbReference type="NCBI Taxonomy" id="930129"/>
    <lineage>
        <taxon>Bacteria</taxon>
        <taxon>Bacillati</taxon>
        <taxon>Bacillota</taxon>
        <taxon>Bacilli</taxon>
        <taxon>Bacillales</taxon>
        <taxon>Bacillaceae</taxon>
        <taxon>Alteribacillus</taxon>
    </lineage>
</organism>